<organism evidence="1 2">
    <name type="scientific">Eretmocerus hayati</name>
    <dbReference type="NCBI Taxonomy" id="131215"/>
    <lineage>
        <taxon>Eukaryota</taxon>
        <taxon>Metazoa</taxon>
        <taxon>Ecdysozoa</taxon>
        <taxon>Arthropoda</taxon>
        <taxon>Hexapoda</taxon>
        <taxon>Insecta</taxon>
        <taxon>Pterygota</taxon>
        <taxon>Neoptera</taxon>
        <taxon>Endopterygota</taxon>
        <taxon>Hymenoptera</taxon>
        <taxon>Apocrita</taxon>
        <taxon>Proctotrupomorpha</taxon>
        <taxon>Chalcidoidea</taxon>
        <taxon>Aphelinidae</taxon>
        <taxon>Aphelininae</taxon>
        <taxon>Eretmocerus</taxon>
    </lineage>
</organism>
<evidence type="ECO:0000313" key="1">
    <source>
        <dbReference type="EMBL" id="KAJ8686136.1"/>
    </source>
</evidence>
<dbReference type="EMBL" id="CM056741">
    <property type="protein sequence ID" value="KAJ8686136.1"/>
    <property type="molecule type" value="Genomic_DNA"/>
</dbReference>
<comment type="caution">
    <text evidence="1">The sequence shown here is derived from an EMBL/GenBank/DDBJ whole genome shotgun (WGS) entry which is preliminary data.</text>
</comment>
<name>A0ACC2PRK2_9HYME</name>
<evidence type="ECO:0000313" key="2">
    <source>
        <dbReference type="Proteomes" id="UP001239111"/>
    </source>
</evidence>
<proteinExistence type="predicted"/>
<sequence length="169" mass="19225">MPPRRRRGAGALGRQSRFQPYRASLHPDEAALADAMPDIRHTPPPAQDITEIADHLPRVPSSLDVVVVRRGSVPEYRDSNRRREKVTTALRFLKSNNPYFADIHMNEDHLSQSTLDGNISDQIREVQVPEIVGEDGGVEENDEIYERVIPNDIRIQEIERIQDDVDDVV</sequence>
<gene>
    <name evidence="1" type="ORF">QAD02_021930</name>
</gene>
<accession>A0ACC2PRK2</accession>
<keyword evidence="2" id="KW-1185">Reference proteome</keyword>
<protein>
    <submittedName>
        <fullName evidence="1">Uncharacterized protein</fullName>
    </submittedName>
</protein>
<dbReference type="Proteomes" id="UP001239111">
    <property type="component" value="Chromosome 1"/>
</dbReference>
<reference evidence="1" key="1">
    <citation type="submission" date="2023-04" db="EMBL/GenBank/DDBJ databases">
        <title>A chromosome-level genome assembly of the parasitoid wasp Eretmocerus hayati.</title>
        <authorList>
            <person name="Zhong Y."/>
            <person name="Liu S."/>
            <person name="Liu Y."/>
        </authorList>
    </citation>
    <scope>NUCLEOTIDE SEQUENCE</scope>
    <source>
        <strain evidence="1">ZJU_SS_LIU_2023</strain>
    </source>
</reference>